<protein>
    <submittedName>
        <fullName evidence="3">Fatty acid desaturase</fullName>
    </submittedName>
</protein>
<feature type="transmembrane region" description="Helical" evidence="1">
    <location>
        <begin position="64"/>
        <end position="81"/>
    </location>
</feature>
<keyword evidence="4" id="KW-1185">Reference proteome</keyword>
<dbReference type="InterPro" id="IPR005804">
    <property type="entry name" value="FA_desaturase_dom"/>
</dbReference>
<evidence type="ECO:0000313" key="3">
    <source>
        <dbReference type="EMBL" id="MVT09541.1"/>
    </source>
</evidence>
<name>A0A7K1U5A6_9BACT</name>
<keyword evidence="1" id="KW-0472">Membrane</keyword>
<gene>
    <name evidence="3" type="ORF">GO493_14830</name>
</gene>
<keyword evidence="1" id="KW-0812">Transmembrane</keyword>
<dbReference type="PANTHER" id="PTHR36459">
    <property type="entry name" value="ORF"/>
    <property type="match status" value="1"/>
</dbReference>
<accession>A0A7K1U5A6</accession>
<sequence>MKVFNNVITDPVYIKPEKPDSTTRKFLKSMIRDERDLPFLYLTIELTLVLIPLAVILYLPINEVVWWIAAVIFTLLNNFRYKGSFGLMLHCTSHRVFFDKKYGFLNHYLPWVIGPLFGQTPETYYSHHIGMHHPENNMPDDDSCTMPFQRDSLRGFGRYLGVFLAIGIVNLSRYFIKKHRKKLLIRSMRGELLFFAMCIGLSFVNFPATLTVFILPFIISRIIMMTGNWAQHAFICAAEPDNSYKNSITCINTKYNHQCWNDGYHISHHVKPSMHWTEHPHYFRQTLQEYIDNEAIVFDGIHFLHVWLYLMGKRYDLLARHFVNIGNRFNSDEEVIAFLKSRTKKINLATIPATSMVTA</sequence>
<dbReference type="RefSeq" id="WP_157306989.1">
    <property type="nucleotide sequence ID" value="NZ_WRXN01000006.1"/>
</dbReference>
<organism evidence="3 4">
    <name type="scientific">Chitinophaga tropicalis</name>
    <dbReference type="NCBI Taxonomy" id="2683588"/>
    <lineage>
        <taxon>Bacteria</taxon>
        <taxon>Pseudomonadati</taxon>
        <taxon>Bacteroidota</taxon>
        <taxon>Chitinophagia</taxon>
        <taxon>Chitinophagales</taxon>
        <taxon>Chitinophagaceae</taxon>
        <taxon>Chitinophaga</taxon>
    </lineage>
</organism>
<feature type="transmembrane region" description="Helical" evidence="1">
    <location>
        <begin position="156"/>
        <end position="176"/>
    </location>
</feature>
<dbReference type="Pfam" id="PF00487">
    <property type="entry name" value="FA_desaturase"/>
    <property type="match status" value="1"/>
</dbReference>
<comment type="caution">
    <text evidence="3">The sequence shown here is derived from an EMBL/GenBank/DDBJ whole genome shotgun (WGS) entry which is preliminary data.</text>
</comment>
<dbReference type="AlphaFoldDB" id="A0A7K1U5A6"/>
<dbReference type="Proteomes" id="UP000461730">
    <property type="component" value="Unassembled WGS sequence"/>
</dbReference>
<reference evidence="3 4" key="1">
    <citation type="submission" date="2019-12" db="EMBL/GenBank/DDBJ databases">
        <title>Chitinophaga sp. strain ysch24 (GDMCC 1.1355), whole genome shotgun sequence.</title>
        <authorList>
            <person name="Zhang X."/>
        </authorList>
    </citation>
    <scope>NUCLEOTIDE SEQUENCE [LARGE SCALE GENOMIC DNA]</scope>
    <source>
        <strain evidence="4">ysch24</strain>
    </source>
</reference>
<feature type="domain" description="Fatty acid desaturase" evidence="2">
    <location>
        <begin position="66"/>
        <end position="289"/>
    </location>
</feature>
<feature type="transmembrane region" description="Helical" evidence="1">
    <location>
        <begin position="102"/>
        <end position="118"/>
    </location>
</feature>
<evidence type="ECO:0000313" key="4">
    <source>
        <dbReference type="Proteomes" id="UP000461730"/>
    </source>
</evidence>
<dbReference type="PANTHER" id="PTHR36459:SF1">
    <property type="entry name" value="FATTY ACID DESATURASE DOMAIN-CONTAINING PROTEIN-RELATED"/>
    <property type="match status" value="1"/>
</dbReference>
<dbReference type="GO" id="GO:0006629">
    <property type="term" value="P:lipid metabolic process"/>
    <property type="evidence" value="ECO:0007669"/>
    <property type="project" value="InterPro"/>
</dbReference>
<proteinExistence type="predicted"/>
<evidence type="ECO:0000256" key="1">
    <source>
        <dbReference type="SAM" id="Phobius"/>
    </source>
</evidence>
<feature type="transmembrane region" description="Helical" evidence="1">
    <location>
        <begin position="39"/>
        <end position="58"/>
    </location>
</feature>
<dbReference type="EMBL" id="WRXN01000006">
    <property type="protein sequence ID" value="MVT09541.1"/>
    <property type="molecule type" value="Genomic_DNA"/>
</dbReference>
<evidence type="ECO:0000259" key="2">
    <source>
        <dbReference type="Pfam" id="PF00487"/>
    </source>
</evidence>
<feature type="transmembrane region" description="Helical" evidence="1">
    <location>
        <begin position="192"/>
        <end position="219"/>
    </location>
</feature>
<keyword evidence="1" id="KW-1133">Transmembrane helix</keyword>